<dbReference type="RefSeq" id="WP_002758908.1">
    <property type="nucleotide sequence ID" value="NZ_HE972693.1"/>
</dbReference>
<dbReference type="PANTHER" id="PTHR36558:SF1">
    <property type="entry name" value="RESTRICTION ENDONUCLEASE DOMAIN-CONTAINING PROTEIN-RELATED"/>
    <property type="match status" value="1"/>
</dbReference>
<feature type="domain" description="Putative restriction endonuclease" evidence="1">
    <location>
        <begin position="12"/>
        <end position="181"/>
    </location>
</feature>
<gene>
    <name evidence="2" type="ORF">MICAB_2420007</name>
</gene>
<dbReference type="HOGENOM" id="CLU_076312_6_0_3"/>
<dbReference type="InterPro" id="IPR012296">
    <property type="entry name" value="Nuclease_put_TT1808"/>
</dbReference>
<dbReference type="Proteomes" id="UP000003172">
    <property type="component" value="Unassembled WGS sequence"/>
</dbReference>
<evidence type="ECO:0000259" key="1">
    <source>
        <dbReference type="Pfam" id="PF05685"/>
    </source>
</evidence>
<organism evidence="2 3">
    <name type="scientific">Microcystis aeruginosa PCC 9717</name>
    <dbReference type="NCBI Taxonomy" id="1160286"/>
    <lineage>
        <taxon>Bacteria</taxon>
        <taxon>Bacillati</taxon>
        <taxon>Cyanobacteriota</taxon>
        <taxon>Cyanophyceae</taxon>
        <taxon>Oscillatoriophycideae</taxon>
        <taxon>Chroococcales</taxon>
        <taxon>Microcystaceae</taxon>
        <taxon>Microcystis</taxon>
    </lineage>
</organism>
<dbReference type="Pfam" id="PF05685">
    <property type="entry name" value="Uma2"/>
    <property type="match status" value="1"/>
</dbReference>
<evidence type="ECO:0000313" key="2">
    <source>
        <dbReference type="EMBL" id="CCH96671.1"/>
    </source>
</evidence>
<dbReference type="PANTHER" id="PTHR36558">
    <property type="entry name" value="GLR1098 PROTEIN"/>
    <property type="match status" value="1"/>
</dbReference>
<sequence>MILQTEKKYYTPEEYLTLEEKATDKHEYRDGEIVVMPGGTTNHNQIAGNFYKRFPLNIQKQDYYVYMNDVRLWIPQYRLYTYPDVMVIKGKPIYEGKGITNVTNPLIIVEVLSRSTRDYDLLRSAVGVRTDKFEFYRSIPEFQEYILIDQYRFYATQYFKQGDGKWIFSDYKGEESLLKLASDEFEISLKDLYARVDFELDEG</sequence>
<dbReference type="SUPFAM" id="SSF52980">
    <property type="entry name" value="Restriction endonuclease-like"/>
    <property type="match status" value="1"/>
</dbReference>
<proteinExistence type="predicted"/>
<dbReference type="CDD" id="cd06260">
    <property type="entry name" value="DUF820-like"/>
    <property type="match status" value="1"/>
</dbReference>
<dbReference type="Gene3D" id="3.90.1570.10">
    <property type="entry name" value="tt1808, chain A"/>
    <property type="match status" value="1"/>
</dbReference>
<dbReference type="EMBL" id="CAII01000160">
    <property type="protein sequence ID" value="CCH96671.1"/>
    <property type="molecule type" value="Genomic_DNA"/>
</dbReference>
<evidence type="ECO:0000313" key="3">
    <source>
        <dbReference type="Proteomes" id="UP000003172"/>
    </source>
</evidence>
<dbReference type="InterPro" id="IPR008538">
    <property type="entry name" value="Uma2"/>
</dbReference>
<reference evidence="2 3" key="1">
    <citation type="submission" date="2012-04" db="EMBL/GenBank/DDBJ databases">
        <authorList>
            <person name="Genoscope - CEA"/>
        </authorList>
    </citation>
    <scope>NUCLEOTIDE SEQUENCE [LARGE SCALE GENOMIC DNA]</scope>
    <source>
        <strain evidence="2 3">9717</strain>
    </source>
</reference>
<comment type="caution">
    <text evidence="2">The sequence shown here is derived from an EMBL/GenBank/DDBJ whole genome shotgun (WGS) entry which is preliminary data.</text>
</comment>
<protein>
    <recommendedName>
        <fullName evidence="1">Putative restriction endonuclease domain-containing protein</fullName>
    </recommendedName>
</protein>
<dbReference type="InterPro" id="IPR011335">
    <property type="entry name" value="Restrct_endonuc-II-like"/>
</dbReference>
<name>I4FLZ6_MICAE</name>
<dbReference type="AlphaFoldDB" id="I4FLZ6"/>
<accession>I4FLZ6</accession>